<dbReference type="InParanoid" id="S7XJX6"/>
<dbReference type="EMBL" id="ATCN01000290">
    <property type="protein sequence ID" value="EPR79354.1"/>
    <property type="molecule type" value="Genomic_DNA"/>
</dbReference>
<reference evidence="3" key="1">
    <citation type="journal article" date="2013" name="PLoS Genet.">
        <title>The genome of Spraguea lophii and the basis of host-microsporidian interactions.</title>
        <authorList>
            <person name="Campbell S.E."/>
            <person name="Williams T.A."/>
            <person name="Yousuf A."/>
            <person name="Soanes D.M."/>
            <person name="Paszkiewicz K.H."/>
            <person name="Williams B.A.P."/>
        </authorList>
    </citation>
    <scope>NUCLEOTIDE SEQUENCE [LARGE SCALE GENOMIC DNA]</scope>
    <source>
        <strain evidence="3">42_110</strain>
    </source>
</reference>
<feature type="transmembrane region" description="Helical" evidence="1">
    <location>
        <begin position="72"/>
        <end position="95"/>
    </location>
</feature>
<dbReference type="VEuPathDB" id="MicrosporidiaDB:SLOPH_2222"/>
<keyword evidence="1" id="KW-1133">Transmembrane helix</keyword>
<feature type="transmembrane region" description="Helical" evidence="1">
    <location>
        <begin position="12"/>
        <end position="28"/>
    </location>
</feature>
<proteinExistence type="predicted"/>
<keyword evidence="1" id="KW-0472">Membrane</keyword>
<keyword evidence="3" id="KW-1185">Reference proteome</keyword>
<name>S7XJX6_SPRLO</name>
<evidence type="ECO:0000313" key="2">
    <source>
        <dbReference type="EMBL" id="EPR79354.1"/>
    </source>
</evidence>
<keyword evidence="1" id="KW-0812">Transmembrane</keyword>
<feature type="transmembrane region" description="Helical" evidence="1">
    <location>
        <begin position="273"/>
        <end position="294"/>
    </location>
</feature>
<feature type="transmembrane region" description="Helical" evidence="1">
    <location>
        <begin position="40"/>
        <end position="66"/>
    </location>
</feature>
<feature type="transmembrane region" description="Helical" evidence="1">
    <location>
        <begin position="234"/>
        <end position="258"/>
    </location>
</feature>
<protein>
    <submittedName>
        <fullName evidence="2">Uncharacterized protein</fullName>
    </submittedName>
</protein>
<dbReference type="AlphaFoldDB" id="S7XJX6"/>
<feature type="transmembrane region" description="Helical" evidence="1">
    <location>
        <begin position="195"/>
        <end position="213"/>
    </location>
</feature>
<dbReference type="OMA" id="MFYSEML"/>
<accession>S7XJX6</accession>
<organism evidence="2 3">
    <name type="scientific">Spraguea lophii (strain 42_110)</name>
    <name type="common">Microsporidian parasite</name>
    <dbReference type="NCBI Taxonomy" id="1358809"/>
    <lineage>
        <taxon>Eukaryota</taxon>
        <taxon>Fungi</taxon>
        <taxon>Fungi incertae sedis</taxon>
        <taxon>Microsporidia</taxon>
        <taxon>Spragueidae</taxon>
        <taxon>Spraguea</taxon>
    </lineage>
</organism>
<evidence type="ECO:0000256" key="1">
    <source>
        <dbReference type="SAM" id="Phobius"/>
    </source>
</evidence>
<comment type="caution">
    <text evidence="2">The sequence shown here is derived from an EMBL/GenBank/DDBJ whole genome shotgun (WGS) entry which is preliminary data.</text>
</comment>
<evidence type="ECO:0000313" key="3">
    <source>
        <dbReference type="Proteomes" id="UP000014978"/>
    </source>
</evidence>
<dbReference type="HOGENOM" id="CLU_931193_0_0_1"/>
<dbReference type="Proteomes" id="UP000014978">
    <property type="component" value="Unassembled WGS sequence"/>
</dbReference>
<gene>
    <name evidence="2" type="ORF">SLOPH_2222</name>
</gene>
<sequence>MNDYPHKLRLELLKYTIPFFIIILPLFKKDISPINFCYSFISIFTIFFSVKTNFIIANILFFSSIILNSNELYFIAFGVSLSAGYNGFLFVSQIYKEYNFQLWLKIECIALCASIFLRRYIHYEIILSIISMFIIFRINKLPMETLMHEKSKFLKEVYKRLTNIFGKTNYINISMEYKRLVEIMYNKKKKNFNNALLFVLSPINILLPTVFIVKDNFFRLFILLSVFIPSRKSIISNILFFIFYFYNWNYMVMLIIPFMDFTSTYIPYNKTEAMIAIMIKLSVCLVLIYIGDYLKYVIK</sequence>
<feature type="transmembrane region" description="Helical" evidence="1">
    <location>
        <begin position="120"/>
        <end position="138"/>
    </location>
</feature>